<proteinExistence type="inferred from homology"/>
<organism evidence="4 5">
    <name type="scientific">Corynebacterium diphtheriae</name>
    <dbReference type="NCBI Taxonomy" id="1717"/>
    <lineage>
        <taxon>Bacteria</taxon>
        <taxon>Bacillati</taxon>
        <taxon>Actinomycetota</taxon>
        <taxon>Actinomycetes</taxon>
        <taxon>Mycobacteriales</taxon>
        <taxon>Corynebacteriaceae</taxon>
        <taxon>Corynebacterium</taxon>
    </lineage>
</organism>
<evidence type="ECO:0000313" key="5">
    <source>
        <dbReference type="Proteomes" id="UP000480222"/>
    </source>
</evidence>
<dbReference type="SUPFAM" id="SSF53474">
    <property type="entry name" value="alpha/beta-Hydrolases"/>
    <property type="match status" value="1"/>
</dbReference>
<dbReference type="Pfam" id="PF00561">
    <property type="entry name" value="Abhydrolase_1"/>
    <property type="match status" value="1"/>
</dbReference>
<dbReference type="GO" id="GO:0006508">
    <property type="term" value="P:proteolysis"/>
    <property type="evidence" value="ECO:0007669"/>
    <property type="project" value="InterPro"/>
</dbReference>
<dbReference type="GeneID" id="29421698"/>
<evidence type="ECO:0000256" key="1">
    <source>
        <dbReference type="ARBA" id="ARBA00010088"/>
    </source>
</evidence>
<evidence type="ECO:0000256" key="2">
    <source>
        <dbReference type="ARBA" id="ARBA00022801"/>
    </source>
</evidence>
<gene>
    <name evidence="4" type="ORF">CIP107547_01959</name>
</gene>
<dbReference type="OMA" id="TNEYEHN"/>
<comment type="similarity">
    <text evidence="1">Belongs to the peptidase S33 family.</text>
</comment>
<accession>A0A0D6GR98</accession>
<sequence>MNTRTSRYLGLTIHEHTLGHIFARELVPDGGEDWPAMVYFQGGPGFGAPRPQSIDGVIGQALKTHRVILLDQRGTGRSQPIDVPLAQLRQEYIVHDAEELRKALGFEKWSLYGQSFGGFCITAYQSMYPESVTEAYITGGLPSLDRHVDDVYRATFSKLLYRHRQFYTQFPWIEDKIREVCHHLDVSEELLPTGERLSSRRLRTIGIDLGRSSGFYSLAYLFEDPFVNIHGEKRLRPDFLVDVGQRVSFADAPLYAAIHESIYGGIGGTTTNWSAHRIREEFPGCEENADPRSAEPFYLTGEHIFPWQFDEDPALQPYKAAAEQLATTQWAHSPYDAEVLKEQAAVTAACVYLDDAFVPFELSMDTAHTYRDLRLHVTNRFQHDGIRWDGAGILSTLRDKVLDH</sequence>
<dbReference type="PRINTS" id="PR00793">
    <property type="entry name" value="PROAMNOPTASE"/>
</dbReference>
<dbReference type="KEGG" id="cdip:ERS451417_01763"/>
<dbReference type="InterPro" id="IPR000073">
    <property type="entry name" value="AB_hydrolase_1"/>
</dbReference>
<dbReference type="GO" id="GO:0004177">
    <property type="term" value="F:aminopeptidase activity"/>
    <property type="evidence" value="ECO:0007669"/>
    <property type="project" value="UniProtKB-EC"/>
</dbReference>
<dbReference type="InterPro" id="IPR051601">
    <property type="entry name" value="Serine_prot/Carboxylest_S33"/>
</dbReference>
<evidence type="ECO:0000313" key="4">
    <source>
        <dbReference type="EMBL" id="CAB0615111.1"/>
    </source>
</evidence>
<evidence type="ECO:0000259" key="3">
    <source>
        <dbReference type="Pfam" id="PF00561"/>
    </source>
</evidence>
<dbReference type="Gene3D" id="3.40.50.1820">
    <property type="entry name" value="alpha/beta hydrolase"/>
    <property type="match status" value="1"/>
</dbReference>
<dbReference type="AlphaFoldDB" id="A0A0D6GR98"/>
<keyword evidence="2" id="KW-0378">Hydrolase</keyword>
<feature type="domain" description="AB hydrolase-1" evidence="3">
    <location>
        <begin position="35"/>
        <end position="190"/>
    </location>
</feature>
<dbReference type="PANTHER" id="PTHR43248:SF2">
    <property type="entry name" value="PROLYL AMINOPEPTIDASE"/>
    <property type="match status" value="1"/>
</dbReference>
<dbReference type="PANTHER" id="PTHR43248">
    <property type="entry name" value="2-SUCCINYL-6-HYDROXY-2,4-CYCLOHEXADIENE-1-CARBOXYLATE SYNTHASE"/>
    <property type="match status" value="1"/>
</dbReference>
<name>A0A0D6GR98_CORDP</name>
<protein>
    <submittedName>
        <fullName evidence="4">Proline iminopeptidase</fullName>
    </submittedName>
</protein>
<dbReference type="RefSeq" id="WP_014307161.1">
    <property type="nucleotide sequence ID" value="NZ_CP018331.1"/>
</dbReference>
<dbReference type="InterPro" id="IPR002410">
    <property type="entry name" value="Peptidase_S33"/>
</dbReference>
<dbReference type="Proteomes" id="UP000480222">
    <property type="component" value="Unassembled WGS sequence"/>
</dbReference>
<comment type="caution">
    <text evidence="4">The sequence shown here is derived from an EMBL/GenBank/DDBJ whole genome shotgun (WGS) entry which is preliminary data.</text>
</comment>
<dbReference type="EMBL" id="CADDAV010000022">
    <property type="protein sequence ID" value="CAB0615111.1"/>
    <property type="molecule type" value="Genomic_DNA"/>
</dbReference>
<dbReference type="InterPro" id="IPR029058">
    <property type="entry name" value="AB_hydrolase_fold"/>
</dbReference>
<reference evidence="4 5" key="1">
    <citation type="submission" date="2020-02" db="EMBL/GenBank/DDBJ databases">
        <authorList>
            <person name="Brisse S."/>
        </authorList>
    </citation>
    <scope>NUCLEOTIDE SEQUENCE [LARGE SCALE GENOMIC DNA]</scope>
    <source>
        <strain evidence="4">CIP107547</strain>
    </source>
</reference>